<gene>
    <name evidence="3" type="ORF">AAG570_013570</name>
</gene>
<dbReference type="Proteomes" id="UP001558652">
    <property type="component" value="Unassembled WGS sequence"/>
</dbReference>
<feature type="region of interest" description="Disordered" evidence="2">
    <location>
        <begin position="266"/>
        <end position="297"/>
    </location>
</feature>
<evidence type="ECO:0000256" key="1">
    <source>
        <dbReference type="SAM" id="Coils"/>
    </source>
</evidence>
<proteinExistence type="predicted"/>
<protein>
    <submittedName>
        <fullName evidence="3">Uncharacterized protein</fullName>
    </submittedName>
</protein>
<keyword evidence="4" id="KW-1185">Reference proteome</keyword>
<evidence type="ECO:0000256" key="2">
    <source>
        <dbReference type="SAM" id="MobiDB-lite"/>
    </source>
</evidence>
<organism evidence="3 4">
    <name type="scientific">Ranatra chinensis</name>
    <dbReference type="NCBI Taxonomy" id="642074"/>
    <lineage>
        <taxon>Eukaryota</taxon>
        <taxon>Metazoa</taxon>
        <taxon>Ecdysozoa</taxon>
        <taxon>Arthropoda</taxon>
        <taxon>Hexapoda</taxon>
        <taxon>Insecta</taxon>
        <taxon>Pterygota</taxon>
        <taxon>Neoptera</taxon>
        <taxon>Paraneoptera</taxon>
        <taxon>Hemiptera</taxon>
        <taxon>Heteroptera</taxon>
        <taxon>Panheteroptera</taxon>
        <taxon>Nepomorpha</taxon>
        <taxon>Nepidae</taxon>
        <taxon>Ranatrinae</taxon>
        <taxon>Ranatra</taxon>
    </lineage>
</organism>
<reference evidence="3 4" key="1">
    <citation type="submission" date="2024-07" db="EMBL/GenBank/DDBJ databases">
        <title>Chromosome-level genome assembly of the water stick insect Ranatra chinensis (Heteroptera: Nepidae).</title>
        <authorList>
            <person name="Liu X."/>
        </authorList>
    </citation>
    <scope>NUCLEOTIDE SEQUENCE [LARGE SCALE GENOMIC DNA]</scope>
    <source>
        <strain evidence="3">Cailab_2021Rc</strain>
        <tissue evidence="3">Muscle</tissue>
    </source>
</reference>
<name>A0ABD0YYY1_9HEMI</name>
<sequence>MTKKIGEELSIENQKLKAQIVETGRALLKTRETSAKLEDELHSVRLNLLKEGNMKDRVLDELKRAAREVARLTEAGEQLKKRADKRQSDMGQKINEIHKMFVLNSTKRVEEEMVNARLDLASLGKGQASLMVRLEEVDRYLRCGGAQTATVGVQTTLAADRMSQFEEAGRDTAEMVIRLREEMVDCKSQMIETKQQNEVLRQIIRDLKRSKEEAELVEQEDAARIASLERNFLDIRQFLEGSGRATQQPTVNLAEELETLRRELGELKGRQRTAPNPRFRTQTLPNNRPGNTQENWR</sequence>
<comment type="caution">
    <text evidence="3">The sequence shown here is derived from an EMBL/GenBank/DDBJ whole genome shotgun (WGS) entry which is preliminary data.</text>
</comment>
<feature type="coiled-coil region" evidence="1">
    <location>
        <begin position="190"/>
        <end position="220"/>
    </location>
</feature>
<keyword evidence="1" id="KW-0175">Coiled coil</keyword>
<feature type="coiled-coil region" evidence="1">
    <location>
        <begin position="55"/>
        <end position="82"/>
    </location>
</feature>
<evidence type="ECO:0000313" key="4">
    <source>
        <dbReference type="Proteomes" id="UP001558652"/>
    </source>
</evidence>
<evidence type="ECO:0000313" key="3">
    <source>
        <dbReference type="EMBL" id="KAL1129038.1"/>
    </source>
</evidence>
<dbReference type="EMBL" id="JBFDAA010000009">
    <property type="protein sequence ID" value="KAL1129038.1"/>
    <property type="molecule type" value="Genomic_DNA"/>
</dbReference>
<accession>A0ABD0YYY1</accession>
<dbReference type="AlphaFoldDB" id="A0ABD0YYY1"/>
<feature type="compositionally biased region" description="Polar residues" evidence="2">
    <location>
        <begin position="279"/>
        <end position="297"/>
    </location>
</feature>